<accession>A0A6P7TMI7</accession>
<gene>
    <name evidence="2" type="primary">LOC115223697</name>
</gene>
<dbReference type="Pfam" id="PF05960">
    <property type="entry name" value="DUF885"/>
    <property type="match status" value="1"/>
</dbReference>
<sequence length="181" mass="20854">MIPYQFPFYTAFVEGWGLYSEFLGEEMGIYKTDYDRIGRYAFELLRAYRLVIDTGIHAKQMTRQHGIDLLTNFTGLSEKQASIEIDRYITIPGQACAYKFGELKIRELRSKAEKALGDKFDLKDFHAAVLENGRVPLDILEQIVDNMIESKKAQKNHASTLSQIPSLLFLVSSRLLYSYCY</sequence>
<dbReference type="KEGG" id="osn:115223697"/>
<proteinExistence type="predicted"/>
<dbReference type="InterPro" id="IPR010281">
    <property type="entry name" value="DUF885"/>
</dbReference>
<dbReference type="PANTHER" id="PTHR33361">
    <property type="entry name" value="GLR0591 PROTEIN"/>
    <property type="match status" value="1"/>
</dbReference>
<dbReference type="Proteomes" id="UP000515154">
    <property type="component" value="Linkage group LG23"/>
</dbReference>
<dbReference type="RefSeq" id="XP_029650231.2">
    <property type="nucleotide sequence ID" value="XM_029794371.2"/>
</dbReference>
<evidence type="ECO:0000313" key="1">
    <source>
        <dbReference type="Proteomes" id="UP000515154"/>
    </source>
</evidence>
<name>A0A6P7TMI7_9MOLL</name>
<reference evidence="2" key="1">
    <citation type="submission" date="2025-08" db="UniProtKB">
        <authorList>
            <consortium name="RefSeq"/>
        </authorList>
    </citation>
    <scope>IDENTIFICATION</scope>
</reference>
<dbReference type="AlphaFoldDB" id="A0A6P7TMI7"/>
<organism evidence="1 2">
    <name type="scientific">Octopus sinensis</name>
    <name type="common">East Asian common octopus</name>
    <dbReference type="NCBI Taxonomy" id="2607531"/>
    <lineage>
        <taxon>Eukaryota</taxon>
        <taxon>Metazoa</taxon>
        <taxon>Spiralia</taxon>
        <taxon>Lophotrochozoa</taxon>
        <taxon>Mollusca</taxon>
        <taxon>Cephalopoda</taxon>
        <taxon>Coleoidea</taxon>
        <taxon>Octopodiformes</taxon>
        <taxon>Octopoda</taxon>
        <taxon>Incirrata</taxon>
        <taxon>Octopodidae</taxon>
        <taxon>Octopus</taxon>
    </lineage>
</organism>
<dbReference type="PANTHER" id="PTHR33361:SF2">
    <property type="entry name" value="DUF885 DOMAIN-CONTAINING PROTEIN"/>
    <property type="match status" value="1"/>
</dbReference>
<keyword evidence="1" id="KW-1185">Reference proteome</keyword>
<protein>
    <submittedName>
        <fullName evidence="2">Uncharacterized protein LOC115223697</fullName>
    </submittedName>
</protein>
<evidence type="ECO:0000313" key="2">
    <source>
        <dbReference type="RefSeq" id="XP_029650231.2"/>
    </source>
</evidence>